<dbReference type="Proteomes" id="UP000721844">
    <property type="component" value="Unassembled WGS sequence"/>
</dbReference>
<dbReference type="PANTHER" id="PTHR43124:SF3">
    <property type="entry name" value="CHLORAMPHENICOL EFFLUX PUMP RV0191"/>
    <property type="match status" value="1"/>
</dbReference>
<dbReference type="CDD" id="cd17324">
    <property type="entry name" value="MFS_NepI_like"/>
    <property type="match status" value="1"/>
</dbReference>
<dbReference type="InterPro" id="IPR020846">
    <property type="entry name" value="MFS_dom"/>
</dbReference>
<keyword evidence="9" id="KW-1185">Reference proteome</keyword>
<dbReference type="InterPro" id="IPR050189">
    <property type="entry name" value="MFS_Efflux_Transporters"/>
</dbReference>
<keyword evidence="2" id="KW-1003">Cell membrane</keyword>
<proteinExistence type="predicted"/>
<sequence length="391" mass="40119">MSSNTNCCDLPSEASGQEWMAVASVALGTFTLVTSELMPVGLLTKVATTVHASEGATGLMVTMPGIIAAFAAPGVMLGVGRLDRRIILWVLSGLLVVSNAIVALAPNLPILLAGRVLLGIDVGAFWAISSVIALKMVPQASVGRANAIIFAGISVGTVVGVPMGNLIGDAFGWRASFGSLSAFGVLVLALQLAFLHRLPPSEVVSRHHLIALFRIPKARLGLLAMLLVVTGQFGAYTYMGAFLEQVTKTPAAILSSLLLGYGIAGFVGNFVGGSATQRNARATLAGTSLLLGCSIFLLPLIGQLVFPVAIMILLWGFSFGALPIAMQGYMLKAAPEEMESASAMFISALQIGLASGASLGGVLVDHVGLGATLLSSGGVALITAGMLWIFG</sequence>
<keyword evidence="5 6" id="KW-0472">Membrane</keyword>
<feature type="transmembrane region" description="Helical" evidence="6">
    <location>
        <begin position="283"/>
        <end position="302"/>
    </location>
</feature>
<feature type="transmembrane region" description="Helical" evidence="6">
    <location>
        <begin position="112"/>
        <end position="134"/>
    </location>
</feature>
<feature type="transmembrane region" description="Helical" evidence="6">
    <location>
        <begin position="19"/>
        <end position="38"/>
    </location>
</feature>
<evidence type="ECO:0000259" key="7">
    <source>
        <dbReference type="PROSITE" id="PS50850"/>
    </source>
</evidence>
<dbReference type="InterPro" id="IPR011701">
    <property type="entry name" value="MFS"/>
</dbReference>
<keyword evidence="3 6" id="KW-0812">Transmembrane</keyword>
<evidence type="ECO:0000256" key="4">
    <source>
        <dbReference type="ARBA" id="ARBA00022989"/>
    </source>
</evidence>
<evidence type="ECO:0000256" key="1">
    <source>
        <dbReference type="ARBA" id="ARBA00004651"/>
    </source>
</evidence>
<dbReference type="SUPFAM" id="SSF103473">
    <property type="entry name" value="MFS general substrate transporter"/>
    <property type="match status" value="1"/>
</dbReference>
<feature type="transmembrane region" description="Helical" evidence="6">
    <location>
        <begin position="251"/>
        <end position="271"/>
    </location>
</feature>
<evidence type="ECO:0000256" key="3">
    <source>
        <dbReference type="ARBA" id="ARBA00022692"/>
    </source>
</evidence>
<accession>A0A963Z7J7</accession>
<organism evidence="8 9">
    <name type="scientific">Acidisoma cellulosilyticum</name>
    <dbReference type="NCBI Taxonomy" id="2802395"/>
    <lineage>
        <taxon>Bacteria</taxon>
        <taxon>Pseudomonadati</taxon>
        <taxon>Pseudomonadota</taxon>
        <taxon>Alphaproteobacteria</taxon>
        <taxon>Acetobacterales</taxon>
        <taxon>Acidocellaceae</taxon>
        <taxon>Acidisoma</taxon>
    </lineage>
</organism>
<feature type="transmembrane region" description="Helical" evidence="6">
    <location>
        <begin position="308"/>
        <end position="331"/>
    </location>
</feature>
<gene>
    <name evidence="8" type="ORF">ACELLULO517_27725</name>
</gene>
<evidence type="ECO:0000313" key="9">
    <source>
        <dbReference type="Proteomes" id="UP000721844"/>
    </source>
</evidence>
<keyword evidence="4 6" id="KW-1133">Transmembrane helix</keyword>
<dbReference type="Gene3D" id="1.20.1250.20">
    <property type="entry name" value="MFS general substrate transporter like domains"/>
    <property type="match status" value="1"/>
</dbReference>
<protein>
    <submittedName>
        <fullName evidence="8">MFS transporter</fullName>
    </submittedName>
</protein>
<feature type="transmembrane region" description="Helical" evidence="6">
    <location>
        <begin position="180"/>
        <end position="199"/>
    </location>
</feature>
<reference evidence="8 9" key="1">
    <citation type="journal article" date="2021" name="Microorganisms">
        <title>Acidisoma silvae sp. nov. and Acidisomacellulosilytica sp. nov., Two Acidophilic Bacteria Isolated from Decaying Wood, Hydrolyzing Cellulose and Producing Poly-3-hydroxybutyrate.</title>
        <authorList>
            <person name="Mieszkin S."/>
            <person name="Pouder E."/>
            <person name="Uroz S."/>
            <person name="Simon-Colin C."/>
            <person name="Alain K."/>
        </authorList>
    </citation>
    <scope>NUCLEOTIDE SEQUENCE [LARGE SCALE GENOMIC DNA]</scope>
    <source>
        <strain evidence="8 9">HW T5.17</strain>
    </source>
</reference>
<dbReference type="Pfam" id="PF07690">
    <property type="entry name" value="MFS_1"/>
    <property type="match status" value="1"/>
</dbReference>
<evidence type="ECO:0000313" key="8">
    <source>
        <dbReference type="EMBL" id="MCB8884046.1"/>
    </source>
</evidence>
<dbReference type="GO" id="GO:0005886">
    <property type="term" value="C:plasma membrane"/>
    <property type="evidence" value="ECO:0007669"/>
    <property type="project" value="UniProtKB-SubCell"/>
</dbReference>
<feature type="transmembrane region" description="Helical" evidence="6">
    <location>
        <begin position="220"/>
        <end position="239"/>
    </location>
</feature>
<dbReference type="AlphaFoldDB" id="A0A963Z7J7"/>
<feature type="transmembrane region" description="Helical" evidence="6">
    <location>
        <begin position="58"/>
        <end position="79"/>
    </location>
</feature>
<dbReference type="PROSITE" id="PS50850">
    <property type="entry name" value="MFS"/>
    <property type="match status" value="1"/>
</dbReference>
<evidence type="ECO:0000256" key="6">
    <source>
        <dbReference type="SAM" id="Phobius"/>
    </source>
</evidence>
<comment type="subcellular location">
    <subcellularLocation>
        <location evidence="1">Cell membrane</location>
        <topology evidence="1">Multi-pass membrane protein</topology>
    </subcellularLocation>
</comment>
<dbReference type="RefSeq" id="WP_227310787.1">
    <property type="nucleotide sequence ID" value="NZ_JAESVA010000023.1"/>
</dbReference>
<feature type="transmembrane region" description="Helical" evidence="6">
    <location>
        <begin position="369"/>
        <end position="390"/>
    </location>
</feature>
<feature type="domain" description="Major facilitator superfamily (MFS) profile" evidence="7">
    <location>
        <begin position="21"/>
        <end position="391"/>
    </location>
</feature>
<dbReference type="EMBL" id="JAESVA010000023">
    <property type="protein sequence ID" value="MCB8884046.1"/>
    <property type="molecule type" value="Genomic_DNA"/>
</dbReference>
<dbReference type="GO" id="GO:0022857">
    <property type="term" value="F:transmembrane transporter activity"/>
    <property type="evidence" value="ECO:0007669"/>
    <property type="project" value="InterPro"/>
</dbReference>
<feature type="transmembrane region" description="Helical" evidence="6">
    <location>
        <begin position="343"/>
        <end position="363"/>
    </location>
</feature>
<evidence type="ECO:0000256" key="2">
    <source>
        <dbReference type="ARBA" id="ARBA00022475"/>
    </source>
</evidence>
<dbReference type="InterPro" id="IPR036259">
    <property type="entry name" value="MFS_trans_sf"/>
</dbReference>
<feature type="transmembrane region" description="Helical" evidence="6">
    <location>
        <begin position="86"/>
        <end position="106"/>
    </location>
</feature>
<feature type="transmembrane region" description="Helical" evidence="6">
    <location>
        <begin position="146"/>
        <end position="168"/>
    </location>
</feature>
<comment type="caution">
    <text evidence="8">The sequence shown here is derived from an EMBL/GenBank/DDBJ whole genome shotgun (WGS) entry which is preliminary data.</text>
</comment>
<name>A0A963Z7J7_9PROT</name>
<evidence type="ECO:0000256" key="5">
    <source>
        <dbReference type="ARBA" id="ARBA00023136"/>
    </source>
</evidence>
<dbReference type="PANTHER" id="PTHR43124">
    <property type="entry name" value="PURINE EFFLUX PUMP PBUE"/>
    <property type="match status" value="1"/>
</dbReference>